<comment type="function">
    <text evidence="4">Catalyzes the conversion of cyclic dehypoxanthine futalosine (cyclic DHFL) into 1,4-dihydroxy-6-naphthoate, a step in the biosynthesis of menaquinone (MK, vitamin K2).</text>
</comment>
<dbReference type="CDD" id="cd13635">
    <property type="entry name" value="PBP2_Ttha1568_Mqnd"/>
    <property type="match status" value="1"/>
</dbReference>
<gene>
    <name evidence="4" type="primary">mqnD</name>
    <name evidence="5" type="ORF">H9853_08640</name>
</gene>
<comment type="pathway">
    <text evidence="1 4">Quinol/quinone metabolism; menaquinone biosynthesis.</text>
</comment>
<dbReference type="GO" id="GO:0009234">
    <property type="term" value="P:menaquinone biosynthetic process"/>
    <property type="evidence" value="ECO:0007669"/>
    <property type="project" value="UniProtKB-UniRule"/>
</dbReference>
<organism evidence="5 6">
    <name type="scientific">Candidatus Sphingobacterium stercoripullorum</name>
    <dbReference type="NCBI Taxonomy" id="2838759"/>
    <lineage>
        <taxon>Bacteria</taxon>
        <taxon>Pseudomonadati</taxon>
        <taxon>Bacteroidota</taxon>
        <taxon>Sphingobacteriia</taxon>
        <taxon>Sphingobacteriales</taxon>
        <taxon>Sphingobacteriaceae</taxon>
        <taxon>Sphingobacterium</taxon>
    </lineage>
</organism>
<dbReference type="HAMAP" id="MF_00996">
    <property type="entry name" value="MqnD"/>
    <property type="match status" value="1"/>
</dbReference>
<dbReference type="InterPro" id="IPR003773">
    <property type="entry name" value="Menaquinone_biosynth"/>
</dbReference>
<feature type="binding site" evidence="4">
    <location>
        <begin position="55"/>
        <end position="57"/>
    </location>
    <ligand>
        <name>substrate</name>
    </ligand>
</feature>
<dbReference type="Proteomes" id="UP000824156">
    <property type="component" value="Unassembled WGS sequence"/>
</dbReference>
<evidence type="ECO:0000256" key="4">
    <source>
        <dbReference type="HAMAP-Rule" id="MF_00996"/>
    </source>
</evidence>
<dbReference type="Pfam" id="PF02621">
    <property type="entry name" value="VitK2_biosynth"/>
    <property type="match status" value="1"/>
</dbReference>
<keyword evidence="2 4" id="KW-0474">Menaquinone biosynthesis</keyword>
<dbReference type="EC" id="4.1.99.29" evidence="4"/>
<accession>A0A9D1W9U5</accession>
<comment type="catalytic activity">
    <reaction evidence="4">
        <text>cyclic dehypoxanthinylfutalosinate = 1,4-dihydroxy-6-naphthoate + dihydroxyacetone</text>
        <dbReference type="Rhea" id="RHEA:33087"/>
        <dbReference type="ChEBI" id="CHEBI:16016"/>
        <dbReference type="ChEBI" id="CHEBI:64254"/>
        <dbReference type="ChEBI" id="CHEBI:64270"/>
        <dbReference type="EC" id="4.1.99.29"/>
    </reaction>
</comment>
<sequence>MKLKLAFSPCPNDTFIFDALIHSKIDTRGYQFEVLYEDVENLNKGVFDEQYDISKLSYHAYAYARNNYQLLNSGSALGFGVGPLIICKDPSLIDKINENTIDLKSLKVAIPGVYTTANFLLGIAYPAITNKVTMLFSSIEEAVVQGEVDLGLIIHENRFTYSDKGLFKVEDLGEYWERTTQHPIPLGGIAVKRSLPDGVKKDINELIKESIEYAFKNPYSSKSFIKSLSQEMDDEVIKQHIDLYVNKFSIDLGSVGKEAIMFLMNKAIELELIPQIDEDLFLNSIR</sequence>
<comment type="similarity">
    <text evidence="4">Belongs to the MqnA/MqnD family. MqnD subfamily.</text>
</comment>
<evidence type="ECO:0000313" key="6">
    <source>
        <dbReference type="Proteomes" id="UP000824156"/>
    </source>
</evidence>
<comment type="caution">
    <text evidence="5">The sequence shown here is derived from an EMBL/GenBank/DDBJ whole genome shotgun (WGS) entry which is preliminary data.</text>
</comment>
<reference evidence="5" key="2">
    <citation type="submission" date="2021-04" db="EMBL/GenBank/DDBJ databases">
        <authorList>
            <person name="Gilroy R."/>
        </authorList>
    </citation>
    <scope>NUCLEOTIDE SEQUENCE</scope>
    <source>
        <strain evidence="5">1719</strain>
    </source>
</reference>
<feature type="active site" description="Proton acceptor" evidence="4">
    <location>
        <position position="155"/>
    </location>
</feature>
<protein>
    <recommendedName>
        <fullName evidence="4">1,4-dihydroxy-6-naphtoate synthase</fullName>
        <ecNumber evidence="4">4.1.99.29</ecNumber>
    </recommendedName>
    <alternativeName>
        <fullName evidence="4">Menaquinone biosynthetic enzyme MqnD</fullName>
    </alternativeName>
</protein>
<evidence type="ECO:0000256" key="1">
    <source>
        <dbReference type="ARBA" id="ARBA00004863"/>
    </source>
</evidence>
<dbReference type="PANTHER" id="PTHR37167">
    <property type="entry name" value="1,4-DIHYDROXY-6-NAPHTOATE SYNTHASE"/>
    <property type="match status" value="1"/>
</dbReference>
<dbReference type="SUPFAM" id="SSF53850">
    <property type="entry name" value="Periplasmic binding protein-like II"/>
    <property type="match status" value="1"/>
</dbReference>
<dbReference type="EMBL" id="DXEZ01000236">
    <property type="protein sequence ID" value="HIX55080.1"/>
    <property type="molecule type" value="Genomic_DNA"/>
</dbReference>
<dbReference type="PANTHER" id="PTHR37167:SF1">
    <property type="entry name" value="1,4-DIHYDROXY-6-NAPHTOATE SYNTHASE"/>
    <property type="match status" value="1"/>
</dbReference>
<reference evidence="5" key="1">
    <citation type="journal article" date="2021" name="PeerJ">
        <title>Extensive microbial diversity within the chicken gut microbiome revealed by metagenomics and culture.</title>
        <authorList>
            <person name="Gilroy R."/>
            <person name="Ravi A."/>
            <person name="Getino M."/>
            <person name="Pursley I."/>
            <person name="Horton D.L."/>
            <person name="Alikhan N.F."/>
            <person name="Baker D."/>
            <person name="Gharbi K."/>
            <person name="Hall N."/>
            <person name="Watson M."/>
            <person name="Adriaenssens E.M."/>
            <person name="Foster-Nyarko E."/>
            <person name="Jarju S."/>
            <person name="Secka A."/>
            <person name="Antonio M."/>
            <person name="Oren A."/>
            <person name="Chaudhuri R.R."/>
            <person name="La Ragione R."/>
            <person name="Hildebrand F."/>
            <person name="Pallen M.J."/>
        </authorList>
    </citation>
    <scope>NUCLEOTIDE SEQUENCE</scope>
    <source>
        <strain evidence="5">1719</strain>
    </source>
</reference>
<proteinExistence type="inferred from homology"/>
<name>A0A9D1W9U5_9SPHI</name>
<feature type="binding site" evidence="4">
    <location>
        <begin position="116"/>
        <end position="117"/>
    </location>
    <ligand>
        <name>substrate</name>
    </ligand>
</feature>
<evidence type="ECO:0000256" key="2">
    <source>
        <dbReference type="ARBA" id="ARBA00022428"/>
    </source>
</evidence>
<evidence type="ECO:0000313" key="5">
    <source>
        <dbReference type="EMBL" id="HIX55080.1"/>
    </source>
</evidence>
<dbReference type="Gene3D" id="3.40.190.10">
    <property type="entry name" value="Periplasmic binding protein-like II"/>
    <property type="match status" value="2"/>
</dbReference>
<keyword evidence="3 4" id="KW-0456">Lyase</keyword>
<evidence type="ECO:0000256" key="3">
    <source>
        <dbReference type="ARBA" id="ARBA00023239"/>
    </source>
</evidence>
<dbReference type="InterPro" id="IPR030869">
    <property type="entry name" value="MqnD"/>
</dbReference>
<dbReference type="AlphaFoldDB" id="A0A9D1W9U5"/>
<dbReference type="GO" id="GO:0016830">
    <property type="term" value="F:carbon-carbon lyase activity"/>
    <property type="evidence" value="ECO:0007669"/>
    <property type="project" value="UniProtKB-UniRule"/>
</dbReference>